<dbReference type="PANTHER" id="PTHR30055:SF234">
    <property type="entry name" value="HTH-TYPE TRANSCRIPTIONAL REGULATOR BETI"/>
    <property type="match status" value="1"/>
</dbReference>
<dbReference type="EMBL" id="JACHMH010000001">
    <property type="protein sequence ID" value="MBB4675206.1"/>
    <property type="molecule type" value="Genomic_DNA"/>
</dbReference>
<feature type="domain" description="HTH tetR-type" evidence="5">
    <location>
        <begin position="6"/>
        <end position="65"/>
    </location>
</feature>
<keyword evidence="1" id="KW-0805">Transcription regulation</keyword>
<dbReference type="GO" id="GO:0003700">
    <property type="term" value="F:DNA-binding transcription factor activity"/>
    <property type="evidence" value="ECO:0007669"/>
    <property type="project" value="TreeGrafter"/>
</dbReference>
<organism evidence="6 7">
    <name type="scientific">Crossiella cryophila</name>
    <dbReference type="NCBI Taxonomy" id="43355"/>
    <lineage>
        <taxon>Bacteria</taxon>
        <taxon>Bacillati</taxon>
        <taxon>Actinomycetota</taxon>
        <taxon>Actinomycetes</taxon>
        <taxon>Pseudonocardiales</taxon>
        <taxon>Pseudonocardiaceae</taxon>
        <taxon>Crossiella</taxon>
    </lineage>
</organism>
<dbReference type="PANTHER" id="PTHR30055">
    <property type="entry name" value="HTH-TYPE TRANSCRIPTIONAL REGULATOR RUTR"/>
    <property type="match status" value="1"/>
</dbReference>
<dbReference type="InterPro" id="IPR001647">
    <property type="entry name" value="HTH_TetR"/>
</dbReference>
<evidence type="ECO:0000313" key="7">
    <source>
        <dbReference type="Proteomes" id="UP000533598"/>
    </source>
</evidence>
<dbReference type="RefSeq" id="WP_185001218.1">
    <property type="nucleotide sequence ID" value="NZ_BAAAUI010000053.1"/>
</dbReference>
<dbReference type="Pfam" id="PF21597">
    <property type="entry name" value="TetR_C_43"/>
    <property type="match status" value="1"/>
</dbReference>
<dbReference type="PRINTS" id="PR00455">
    <property type="entry name" value="HTHTETR"/>
</dbReference>
<dbReference type="PROSITE" id="PS50977">
    <property type="entry name" value="HTH_TETR_2"/>
    <property type="match status" value="1"/>
</dbReference>
<evidence type="ECO:0000256" key="3">
    <source>
        <dbReference type="ARBA" id="ARBA00023163"/>
    </source>
</evidence>
<dbReference type="AlphaFoldDB" id="A0A7W7C637"/>
<dbReference type="Proteomes" id="UP000533598">
    <property type="component" value="Unassembled WGS sequence"/>
</dbReference>
<gene>
    <name evidence="6" type="ORF">HNR67_001324</name>
</gene>
<dbReference type="InterPro" id="IPR049445">
    <property type="entry name" value="TetR_SbtR-like_C"/>
</dbReference>
<dbReference type="SUPFAM" id="SSF46689">
    <property type="entry name" value="Homeodomain-like"/>
    <property type="match status" value="1"/>
</dbReference>
<protein>
    <submittedName>
        <fullName evidence="6">AcrR family transcriptional regulator</fullName>
    </submittedName>
</protein>
<dbReference type="Pfam" id="PF00440">
    <property type="entry name" value="TetR_N"/>
    <property type="match status" value="1"/>
</dbReference>
<evidence type="ECO:0000259" key="5">
    <source>
        <dbReference type="PROSITE" id="PS50977"/>
    </source>
</evidence>
<accession>A0A7W7C637</accession>
<dbReference type="SUPFAM" id="SSF48498">
    <property type="entry name" value="Tetracyclin repressor-like, C-terminal domain"/>
    <property type="match status" value="1"/>
</dbReference>
<comment type="caution">
    <text evidence="6">The sequence shown here is derived from an EMBL/GenBank/DDBJ whole genome shotgun (WGS) entry which is preliminary data.</text>
</comment>
<evidence type="ECO:0000256" key="4">
    <source>
        <dbReference type="PROSITE-ProRule" id="PRU00335"/>
    </source>
</evidence>
<dbReference type="Gene3D" id="1.10.357.10">
    <property type="entry name" value="Tetracycline Repressor, domain 2"/>
    <property type="match status" value="1"/>
</dbReference>
<evidence type="ECO:0000256" key="2">
    <source>
        <dbReference type="ARBA" id="ARBA00023125"/>
    </source>
</evidence>
<keyword evidence="7" id="KW-1185">Reference proteome</keyword>
<evidence type="ECO:0000313" key="6">
    <source>
        <dbReference type="EMBL" id="MBB4675206.1"/>
    </source>
</evidence>
<keyword evidence="2 4" id="KW-0238">DNA-binding</keyword>
<reference evidence="6 7" key="1">
    <citation type="submission" date="2020-08" db="EMBL/GenBank/DDBJ databases">
        <title>Sequencing the genomes of 1000 actinobacteria strains.</title>
        <authorList>
            <person name="Klenk H.-P."/>
        </authorList>
    </citation>
    <scope>NUCLEOTIDE SEQUENCE [LARGE SCALE GENOMIC DNA]</scope>
    <source>
        <strain evidence="6 7">DSM 44230</strain>
    </source>
</reference>
<evidence type="ECO:0000256" key="1">
    <source>
        <dbReference type="ARBA" id="ARBA00023015"/>
    </source>
</evidence>
<dbReference type="GO" id="GO:0000976">
    <property type="term" value="F:transcription cis-regulatory region binding"/>
    <property type="evidence" value="ECO:0007669"/>
    <property type="project" value="TreeGrafter"/>
</dbReference>
<dbReference type="InterPro" id="IPR050109">
    <property type="entry name" value="HTH-type_TetR-like_transc_reg"/>
</dbReference>
<feature type="DNA-binding region" description="H-T-H motif" evidence="4">
    <location>
        <begin position="28"/>
        <end position="47"/>
    </location>
</feature>
<name>A0A7W7C637_9PSEU</name>
<dbReference type="InterPro" id="IPR036271">
    <property type="entry name" value="Tet_transcr_reg_TetR-rel_C_sf"/>
</dbReference>
<sequence>MRADAQRNREKLLKCAVRLFSERGPEVALDAVAKEAGVGIGTLYRHFPTREALIEAAYRNELAEVCEAAQELLAELPADQALRAWMDRFLAYWTTKSGMSAALNAVIATGANPYEQSRDLLDSAIRLLLTPAAESGALRTDVTSEEVLVAISGVALVAAAMGGRELAGRQLDLIMDGLRYRP</sequence>
<dbReference type="InterPro" id="IPR009057">
    <property type="entry name" value="Homeodomain-like_sf"/>
</dbReference>
<proteinExistence type="predicted"/>
<keyword evidence="3" id="KW-0804">Transcription</keyword>